<dbReference type="RefSeq" id="WP_082007282.1">
    <property type="nucleotide sequence ID" value="NZ_CP010070.1"/>
</dbReference>
<evidence type="ECO:0000313" key="3">
    <source>
        <dbReference type="Proteomes" id="UP000030787"/>
    </source>
</evidence>
<dbReference type="SMART" id="SM00966">
    <property type="entry name" value="SpoVT_AbrB"/>
    <property type="match status" value="1"/>
</dbReference>
<feature type="domain" description="SpoVT-AbrB" evidence="1">
    <location>
        <begin position="8"/>
        <end position="53"/>
    </location>
</feature>
<dbReference type="HOGENOM" id="CLU_3056934_0_0_2"/>
<protein>
    <recommendedName>
        <fullName evidence="1">SpoVT-AbrB domain-containing protein</fullName>
    </recommendedName>
</protein>
<dbReference type="GO" id="GO:0003677">
    <property type="term" value="F:DNA binding"/>
    <property type="evidence" value="ECO:0007669"/>
    <property type="project" value="InterPro"/>
</dbReference>
<dbReference type="GeneID" id="31879560"/>
<dbReference type="SUPFAM" id="SSF89447">
    <property type="entry name" value="AbrB/MazE/MraZ-like"/>
    <property type="match status" value="1"/>
</dbReference>
<dbReference type="KEGG" id="mear:Mpt1_c13670"/>
<keyword evidence="3" id="KW-1185">Reference proteome</keyword>
<dbReference type="STRING" id="1577791.Mpt1_c13670"/>
<name>A0A0A7LE20_9ARCH</name>
<gene>
    <name evidence="2" type="ORF">Mpt1_c13670</name>
</gene>
<dbReference type="AlphaFoldDB" id="A0A0A7LE20"/>
<evidence type="ECO:0000313" key="2">
    <source>
        <dbReference type="EMBL" id="AIZ57228.1"/>
    </source>
</evidence>
<dbReference type="InterPro" id="IPR037914">
    <property type="entry name" value="SpoVT-AbrB_sf"/>
</dbReference>
<dbReference type="Proteomes" id="UP000030787">
    <property type="component" value="Chromosome"/>
</dbReference>
<proteinExistence type="predicted"/>
<dbReference type="OrthoDB" id="30861at2157"/>
<dbReference type="Pfam" id="PF04014">
    <property type="entry name" value="MazE_antitoxin"/>
    <property type="match status" value="1"/>
</dbReference>
<reference evidence="2 3" key="1">
    <citation type="journal article" date="2014" name="Appl. Environ. Microbiol.">
        <title>Comparative Genome Analysis of 'Candidatus Methanoplasma termitum' Indicates a New Mode of Energy Metabolism in the Seventh Order of Methanogens.</title>
        <authorList>
            <person name="Lang K."/>
            <person name="Schuldes J."/>
            <person name="Klingl A."/>
            <person name="Poehlein A."/>
            <person name="Daniel R."/>
            <person name="Brune A."/>
        </authorList>
    </citation>
    <scope>NUCLEOTIDE SEQUENCE [LARGE SCALE GENOMIC DNA]</scope>
    <source>
        <strain evidence="3">Mpt1</strain>
    </source>
</reference>
<evidence type="ECO:0000259" key="1">
    <source>
        <dbReference type="SMART" id="SM00966"/>
    </source>
</evidence>
<dbReference type="InterPro" id="IPR007159">
    <property type="entry name" value="SpoVT-AbrB_dom"/>
</dbReference>
<accession>A0A0A7LE20</accession>
<dbReference type="Gene3D" id="2.10.260.10">
    <property type="match status" value="1"/>
</dbReference>
<dbReference type="NCBIfam" id="TIGR01439">
    <property type="entry name" value="lp_hng_hel_AbrB"/>
    <property type="match status" value="1"/>
</dbReference>
<organism evidence="2 3">
    <name type="scientific">Candidatus Methanoplasma termitum</name>
    <dbReference type="NCBI Taxonomy" id="1577791"/>
    <lineage>
        <taxon>Archaea</taxon>
        <taxon>Methanobacteriati</taxon>
        <taxon>Thermoplasmatota</taxon>
        <taxon>Thermoplasmata</taxon>
        <taxon>Methanomassiliicoccales</taxon>
        <taxon>Methanomassiliicoccaceae</taxon>
        <taxon>Candidatus Methanoplasma</taxon>
    </lineage>
</organism>
<sequence>MDEHIAQALVSGKLQIMIPKKIKDMLNVEEGDYILFFEEDGKVYIDAGKLVRK</sequence>
<dbReference type="EMBL" id="CP010070">
    <property type="protein sequence ID" value="AIZ57228.1"/>
    <property type="molecule type" value="Genomic_DNA"/>
</dbReference>